<feature type="domain" description="Glycosyltransferase 2-like" evidence="2">
    <location>
        <begin position="13"/>
        <end position="169"/>
    </location>
</feature>
<reference evidence="3 4" key="1">
    <citation type="submission" date="2017-02" db="EMBL/GenBank/DDBJ databases">
        <title>The new phylogeny of genus Mycobacterium.</title>
        <authorList>
            <person name="Tortoli E."/>
            <person name="Trovato A."/>
            <person name="Cirillo D.M."/>
        </authorList>
    </citation>
    <scope>NUCLEOTIDE SEQUENCE [LARGE SCALE GENOMIC DNA]</scope>
    <source>
        <strain evidence="3 4">DSM 45255</strain>
    </source>
</reference>
<dbReference type="Gene3D" id="3.90.550.10">
    <property type="entry name" value="Spore Coat Polysaccharide Biosynthesis Protein SpsA, Chain A"/>
    <property type="match status" value="1"/>
</dbReference>
<dbReference type="Pfam" id="PF00535">
    <property type="entry name" value="Glycos_transf_2"/>
    <property type="match status" value="1"/>
</dbReference>
<keyword evidence="3" id="KW-0808">Transferase</keyword>
<dbReference type="EMBL" id="MVHW01000027">
    <property type="protein sequence ID" value="ORB01927.1"/>
    <property type="molecule type" value="Genomic_DNA"/>
</dbReference>
<accession>A0A1X0FJD0</accession>
<evidence type="ECO:0000256" key="1">
    <source>
        <dbReference type="SAM" id="MobiDB-lite"/>
    </source>
</evidence>
<dbReference type="InterPro" id="IPR029044">
    <property type="entry name" value="Nucleotide-diphossugar_trans"/>
</dbReference>
<dbReference type="PANTHER" id="PTHR22916">
    <property type="entry name" value="GLYCOSYLTRANSFERASE"/>
    <property type="match status" value="1"/>
</dbReference>
<dbReference type="GO" id="GO:0016758">
    <property type="term" value="F:hexosyltransferase activity"/>
    <property type="evidence" value="ECO:0007669"/>
    <property type="project" value="UniProtKB-ARBA"/>
</dbReference>
<gene>
    <name evidence="3" type="ORF">BST30_20415</name>
</gene>
<comment type="caution">
    <text evidence="3">The sequence shown here is derived from an EMBL/GenBank/DDBJ whole genome shotgun (WGS) entry which is preliminary data.</text>
</comment>
<dbReference type="PANTHER" id="PTHR22916:SF3">
    <property type="entry name" value="UDP-GLCNAC:BETAGAL BETA-1,3-N-ACETYLGLUCOSAMINYLTRANSFERASE-LIKE PROTEIN 1"/>
    <property type="match status" value="1"/>
</dbReference>
<feature type="region of interest" description="Disordered" evidence="1">
    <location>
        <begin position="329"/>
        <end position="354"/>
    </location>
</feature>
<name>A0A1X0FJD0_MYCNT</name>
<dbReference type="RefSeq" id="WP_232068875.1">
    <property type="nucleotide sequence ID" value="NZ_AP022590.1"/>
</dbReference>
<dbReference type="Proteomes" id="UP000192760">
    <property type="component" value="Unassembled WGS sequence"/>
</dbReference>
<dbReference type="InterPro" id="IPR001173">
    <property type="entry name" value="Glyco_trans_2-like"/>
</dbReference>
<organism evidence="3 4">
    <name type="scientific">Mycobacterium mantenii</name>
    <dbReference type="NCBI Taxonomy" id="560555"/>
    <lineage>
        <taxon>Bacteria</taxon>
        <taxon>Bacillati</taxon>
        <taxon>Actinomycetota</taxon>
        <taxon>Actinomycetes</taxon>
        <taxon>Mycobacteriales</taxon>
        <taxon>Mycobacteriaceae</taxon>
        <taxon>Mycobacterium</taxon>
        <taxon>Mycobacterium avium complex (MAC)</taxon>
    </lineage>
</organism>
<sequence>MTARQTTGRPRVSVVSTTHNQQAYVRDALDSFLAQQTEFPVEVIVADDASTDATPHIIQGYADRHPHLFRPILRSTNLGLNANLTGALSAARGEYIALCEGDDYWVDPLKLSKQVALLDQNPDTAVCFHPVQVVWTDDRAEDEKLVHAMYRKFEEVFMPKFPPPFRAGDLSLETLLSRNFIQTNSVMYRRLPRYDDIPTDVMPLDWYLHVRHAAEGEIAMLPETMAVYRRHPRGMWYKSVTDPATFWRTQGLAHAATLDAMLEVVSGDPLREEIVAKNANWVLRAIAKQVPDPEGQALLVQTTAEYPRIATLALQNRWTKTPGGRLKKLRRKLTGRAAATETGAGRGDDERLSA</sequence>
<evidence type="ECO:0000313" key="3">
    <source>
        <dbReference type="EMBL" id="ORB01927.1"/>
    </source>
</evidence>
<dbReference type="STRING" id="560555.BST30_20415"/>
<dbReference type="SUPFAM" id="SSF53448">
    <property type="entry name" value="Nucleotide-diphospho-sugar transferases"/>
    <property type="match status" value="1"/>
</dbReference>
<dbReference type="FunFam" id="3.90.550.10:FF:000166">
    <property type="entry name" value="Probable sugar transferase"/>
    <property type="match status" value="1"/>
</dbReference>
<dbReference type="AlphaFoldDB" id="A0A1X0FJD0"/>
<evidence type="ECO:0000313" key="4">
    <source>
        <dbReference type="Proteomes" id="UP000192760"/>
    </source>
</evidence>
<protein>
    <submittedName>
        <fullName evidence="3">Sugar transferase</fullName>
    </submittedName>
</protein>
<evidence type="ECO:0000259" key="2">
    <source>
        <dbReference type="Pfam" id="PF00535"/>
    </source>
</evidence>
<proteinExistence type="predicted"/>